<evidence type="ECO:0000256" key="3">
    <source>
        <dbReference type="SAM" id="SignalP"/>
    </source>
</evidence>
<feature type="domain" description="Glycosyltransferase 61 catalytic" evidence="4">
    <location>
        <begin position="189"/>
        <end position="360"/>
    </location>
</feature>
<dbReference type="EMBL" id="GL433840">
    <property type="protein sequence ID" value="EFN56916.1"/>
    <property type="molecule type" value="Genomic_DNA"/>
</dbReference>
<keyword evidence="2" id="KW-1133">Transmembrane helix</keyword>
<feature type="region of interest" description="Disordered" evidence="1">
    <location>
        <begin position="1"/>
        <end position="26"/>
    </location>
</feature>
<evidence type="ECO:0000259" key="4">
    <source>
        <dbReference type="Pfam" id="PF04577"/>
    </source>
</evidence>
<feature type="transmembrane region" description="Helical" evidence="2">
    <location>
        <begin position="682"/>
        <end position="703"/>
    </location>
</feature>
<feature type="domain" description="Tyrosine-protein kinase ephrin type A/B receptor-like" evidence="5">
    <location>
        <begin position="469"/>
        <end position="512"/>
    </location>
</feature>
<keyword evidence="2" id="KW-0812">Transmembrane</keyword>
<dbReference type="InParanoid" id="E1ZAW2"/>
<evidence type="ECO:0000259" key="5">
    <source>
        <dbReference type="Pfam" id="PF07699"/>
    </source>
</evidence>
<dbReference type="GO" id="GO:0016757">
    <property type="term" value="F:glycosyltransferase activity"/>
    <property type="evidence" value="ECO:0007669"/>
    <property type="project" value="InterPro"/>
</dbReference>
<keyword evidence="2" id="KW-0472">Membrane</keyword>
<dbReference type="PANTHER" id="PTHR46967">
    <property type="entry name" value="INSULIN-LIKE GROWTH FACTOR BINDING PROTEIN,N-TERMINAL"/>
    <property type="match status" value="1"/>
</dbReference>
<evidence type="ECO:0000256" key="2">
    <source>
        <dbReference type="SAM" id="Phobius"/>
    </source>
</evidence>
<dbReference type="OrthoDB" id="512913at2759"/>
<dbReference type="PANTHER" id="PTHR46967:SF2">
    <property type="entry name" value="SUSHI, VON WILLEBRAND FACTOR TYPE A, EGF AND PENTRAXIN DOMAIN-CONTAINING PROTEIN 1-LIKE"/>
    <property type="match status" value="1"/>
</dbReference>
<dbReference type="InterPro" id="IPR009030">
    <property type="entry name" value="Growth_fac_rcpt_cys_sf"/>
</dbReference>
<dbReference type="Pfam" id="PF07699">
    <property type="entry name" value="Ephrin_rec_like"/>
    <property type="match status" value="1"/>
</dbReference>
<dbReference type="SUPFAM" id="SSF57184">
    <property type="entry name" value="Growth factor receptor domain"/>
    <property type="match status" value="1"/>
</dbReference>
<feature type="signal peptide" evidence="3">
    <location>
        <begin position="1"/>
        <end position="42"/>
    </location>
</feature>
<dbReference type="Proteomes" id="UP000008141">
    <property type="component" value="Unassembled WGS sequence"/>
</dbReference>
<evidence type="ECO:0000313" key="7">
    <source>
        <dbReference type="Proteomes" id="UP000008141"/>
    </source>
</evidence>
<dbReference type="KEGG" id="cvr:CHLNCDRAFT_143429"/>
<evidence type="ECO:0000256" key="1">
    <source>
        <dbReference type="SAM" id="MobiDB-lite"/>
    </source>
</evidence>
<feature type="compositionally biased region" description="Basic and acidic residues" evidence="1">
    <location>
        <begin position="10"/>
        <end position="21"/>
    </location>
</feature>
<accession>E1ZAW2</accession>
<feature type="chain" id="PRO_5003155578" evidence="3">
    <location>
        <begin position="43"/>
        <end position="760"/>
    </location>
</feature>
<dbReference type="InterPro" id="IPR011641">
    <property type="entry name" value="Tyr-kin_ephrin_A/B_rcpt-like"/>
</dbReference>
<keyword evidence="3" id="KW-0732">Signal</keyword>
<reference evidence="6 7" key="1">
    <citation type="journal article" date="2010" name="Plant Cell">
        <title>The Chlorella variabilis NC64A genome reveals adaptation to photosymbiosis, coevolution with viruses, and cryptic sex.</title>
        <authorList>
            <person name="Blanc G."/>
            <person name="Duncan G."/>
            <person name="Agarkova I."/>
            <person name="Borodovsky M."/>
            <person name="Gurnon J."/>
            <person name="Kuo A."/>
            <person name="Lindquist E."/>
            <person name="Lucas S."/>
            <person name="Pangilinan J."/>
            <person name="Polle J."/>
            <person name="Salamov A."/>
            <person name="Terry A."/>
            <person name="Yamada T."/>
            <person name="Dunigan D.D."/>
            <person name="Grigoriev I.V."/>
            <person name="Claverie J.M."/>
            <person name="Van Etten J.L."/>
        </authorList>
    </citation>
    <scope>NUCLEOTIDE SEQUENCE [LARGE SCALE GENOMIC DNA]</scope>
    <source>
        <strain evidence="6 7">NC64A</strain>
    </source>
</reference>
<gene>
    <name evidence="6" type="ORF">CHLNCDRAFT_143429</name>
</gene>
<dbReference type="AlphaFoldDB" id="E1ZAW2"/>
<dbReference type="eggNOG" id="ENOG502SF3P">
    <property type="taxonomic scope" value="Eukaryota"/>
</dbReference>
<evidence type="ECO:0000313" key="6">
    <source>
        <dbReference type="EMBL" id="EFN56916.1"/>
    </source>
</evidence>
<dbReference type="RefSeq" id="XP_005849018.1">
    <property type="nucleotide sequence ID" value="XM_005848956.1"/>
</dbReference>
<dbReference type="SMART" id="SM01411">
    <property type="entry name" value="Ephrin_rec_like"/>
    <property type="match status" value="2"/>
</dbReference>
<dbReference type="GeneID" id="17356499"/>
<keyword evidence="7" id="KW-1185">Reference proteome</keyword>
<proteinExistence type="predicted"/>
<dbReference type="InterPro" id="IPR049625">
    <property type="entry name" value="Glyco_transf_61_cat"/>
</dbReference>
<organism evidence="7">
    <name type="scientific">Chlorella variabilis</name>
    <name type="common">Green alga</name>
    <dbReference type="NCBI Taxonomy" id="554065"/>
    <lineage>
        <taxon>Eukaryota</taxon>
        <taxon>Viridiplantae</taxon>
        <taxon>Chlorophyta</taxon>
        <taxon>core chlorophytes</taxon>
        <taxon>Trebouxiophyceae</taxon>
        <taxon>Chlorellales</taxon>
        <taxon>Chlorellaceae</taxon>
        <taxon>Chlorella clade</taxon>
        <taxon>Chlorella</taxon>
    </lineage>
</organism>
<dbReference type="Pfam" id="PF04577">
    <property type="entry name" value="Glyco_transf_61"/>
    <property type="match status" value="1"/>
</dbReference>
<sequence>MAAMAYPGAGRREPAGRERRPPAPSKAPRSLLLFLLTTLAAAASLPAASSQQDWTVVTDFSMTGAGVEVTRVGGPQQPFPRSPPRTLDPQLLTDFAPAFNLLQDVAPAGDNMFTDTAEQYVATIHHGFVEGEGGLVYDDAGRAYHPPHFFFARTSPLLPLPQRSVAQAAASCERFSSLASVVQRYGHMYYHFVEEALPRVALLMKSGRLTSDVKLLTWGQPYEAEYLELLGVQRSQIVPYNASRVYCADRLLVPTPTPRITPPREGLQLVRQGLGVQTLPEAQRDLLIYVSRSEEPTRRVANEEALLAAIRAAFPQQPLVVFSGGVGAAETVALFQRARLVAGPHGAGLSHILFSAPGTTGKLVEFLFMADPPLMFWHTAAALQQQYWLLPVPQAYWMQEAMQVPVDEVVDILTAALAPKPPSPPACIPGTYADTRDGPARCTACAAGTYAFNAGAAACKPCAAGRVASALGSAACRTCQPGTYSSADGRACLPCPEGTFSLLPGAWSVAQCLTPEQRRHEQEGQAASVQLLSKLSPVFADQRRLLAQQGGGAGLTAADLCAAQQLAAGSSDLYRGPYLLPGGTINCTQAVVPTFPEPSPPIILMAGSPPPPPPVVAFAPSPAVALPPVEVPTLPLILLSPPAPPIQPVPAEVKAAEVPTVEAPPPPAASLYPEEKAVVDDYVIILVCVLGGLVVLPLLAWLIRRCVLARQHRKSRAAAAAGSAPILGSQYAYSNPTFQPGQGKAVEGGDTAPLHMIPAI</sequence>
<protein>
    <submittedName>
        <fullName evidence="6">Uncharacterized protein</fullName>
    </submittedName>
</protein>
<dbReference type="Gene3D" id="2.10.50.10">
    <property type="entry name" value="Tumor Necrosis Factor Receptor, subunit A, domain 2"/>
    <property type="match status" value="1"/>
</dbReference>
<name>E1ZAW2_CHLVA</name>